<dbReference type="EMBL" id="JAULJE010000021">
    <property type="protein sequence ID" value="KAK1329986.1"/>
    <property type="molecule type" value="Genomic_DNA"/>
</dbReference>
<evidence type="ECO:0000256" key="3">
    <source>
        <dbReference type="ARBA" id="ARBA00022622"/>
    </source>
</evidence>
<evidence type="ECO:0000313" key="13">
    <source>
        <dbReference type="EMBL" id="KAK1329986.1"/>
    </source>
</evidence>
<accession>A0AA40LDZ9</accession>
<feature type="signal peptide" evidence="11">
    <location>
        <begin position="1"/>
        <end position="46"/>
    </location>
</feature>
<keyword evidence="6" id="KW-1015">Disulfide bond</keyword>
<evidence type="ECO:0000256" key="10">
    <source>
        <dbReference type="SAM" id="MobiDB-lite"/>
    </source>
</evidence>
<organism evidence="13 14">
    <name type="scientific">Cnephaeus nilssonii</name>
    <name type="common">Northern bat</name>
    <name type="synonym">Eptesicus nilssonii</name>
    <dbReference type="NCBI Taxonomy" id="3371016"/>
    <lineage>
        <taxon>Eukaryota</taxon>
        <taxon>Metazoa</taxon>
        <taxon>Chordata</taxon>
        <taxon>Craniata</taxon>
        <taxon>Vertebrata</taxon>
        <taxon>Euteleostomi</taxon>
        <taxon>Mammalia</taxon>
        <taxon>Eutheria</taxon>
        <taxon>Laurasiatheria</taxon>
        <taxon>Chiroptera</taxon>
        <taxon>Yangochiroptera</taxon>
        <taxon>Vespertilionidae</taxon>
        <taxon>Cnephaeus</taxon>
    </lineage>
</organism>
<proteinExistence type="inferred from homology"/>
<evidence type="ECO:0000256" key="4">
    <source>
        <dbReference type="ARBA" id="ARBA00022729"/>
    </source>
</evidence>
<dbReference type="InterPro" id="IPR046354">
    <property type="entry name" value="SPACA4/Bouncer"/>
</dbReference>
<keyword evidence="4 11" id="KW-0732">Signal</keyword>
<sequence length="152" mass="15415">MRRSLSSSGRPPTPTARLGPCRHRQAPVALGGLLLLLVALPPGTAGAKDCMFCELTDSADCPGIPMACGDDEACFIGQGTAQDLGPVINKGCVGSEECGRQEPVTYQGVTYSLTSRCCDGDMCNGAPTPAGGLRAGAATGLALGALWLLHGP</sequence>
<dbReference type="PANTHER" id="PTHR47613">
    <property type="entry name" value="SPERM ACROSOME MEMBRANE-ASSOCIATED PROTEIN 4"/>
    <property type="match status" value="1"/>
</dbReference>
<dbReference type="PANTHER" id="PTHR47613:SF1">
    <property type="entry name" value="SPERM ACROSOME MEMBRANE-ASSOCIATED PROTEIN 4"/>
    <property type="match status" value="1"/>
</dbReference>
<comment type="similarity">
    <text evidence="9">Belongs to the SPACA4/bouncer family.</text>
</comment>
<reference evidence="13" key="1">
    <citation type="submission" date="2023-06" db="EMBL/GenBank/DDBJ databases">
        <title>Reference genome for the Northern bat (Eptesicus nilssonii), a most northern bat species.</title>
        <authorList>
            <person name="Laine V.N."/>
            <person name="Pulliainen A.T."/>
            <person name="Lilley T.M."/>
        </authorList>
    </citation>
    <scope>NUCLEOTIDE SEQUENCE</scope>
    <source>
        <strain evidence="13">BLF_Eptnil</strain>
        <tissue evidence="13">Kidney</tissue>
    </source>
</reference>
<evidence type="ECO:0000259" key="12">
    <source>
        <dbReference type="Pfam" id="PF00021"/>
    </source>
</evidence>
<gene>
    <name evidence="13" type="ORF">QTO34_010170</name>
</gene>
<dbReference type="InterPro" id="IPR016054">
    <property type="entry name" value="LY6_UPA_recep-like"/>
</dbReference>
<dbReference type="Gene3D" id="2.10.60.10">
    <property type="entry name" value="CD59"/>
    <property type="match status" value="1"/>
</dbReference>
<keyword evidence="7" id="KW-0325">Glycoprotein</keyword>
<evidence type="ECO:0000256" key="5">
    <source>
        <dbReference type="ARBA" id="ARBA00023136"/>
    </source>
</evidence>
<keyword evidence="8" id="KW-0449">Lipoprotein</keyword>
<dbReference type="GO" id="GO:0005886">
    <property type="term" value="C:plasma membrane"/>
    <property type="evidence" value="ECO:0007669"/>
    <property type="project" value="UniProtKB-SubCell"/>
</dbReference>
<keyword evidence="2" id="KW-1003">Cell membrane</keyword>
<feature type="compositionally biased region" description="Polar residues" evidence="10">
    <location>
        <begin position="1"/>
        <end position="10"/>
    </location>
</feature>
<feature type="region of interest" description="Disordered" evidence="10">
    <location>
        <begin position="1"/>
        <end position="20"/>
    </location>
</feature>
<dbReference type="SUPFAM" id="SSF57302">
    <property type="entry name" value="Snake toxin-like"/>
    <property type="match status" value="1"/>
</dbReference>
<keyword evidence="14" id="KW-1185">Reference proteome</keyword>
<evidence type="ECO:0000256" key="6">
    <source>
        <dbReference type="ARBA" id="ARBA00023157"/>
    </source>
</evidence>
<dbReference type="InterPro" id="IPR045860">
    <property type="entry name" value="Snake_toxin-like_sf"/>
</dbReference>
<evidence type="ECO:0000256" key="2">
    <source>
        <dbReference type="ARBA" id="ARBA00022475"/>
    </source>
</evidence>
<dbReference type="GO" id="GO:0098552">
    <property type="term" value="C:side of membrane"/>
    <property type="evidence" value="ECO:0007669"/>
    <property type="project" value="UniProtKB-KW"/>
</dbReference>
<dbReference type="Pfam" id="PF00021">
    <property type="entry name" value="UPAR_LY6"/>
    <property type="match status" value="1"/>
</dbReference>
<feature type="chain" id="PRO_5041385154" description="UPAR/Ly6 domain-containing protein" evidence="11">
    <location>
        <begin position="47"/>
        <end position="152"/>
    </location>
</feature>
<evidence type="ECO:0000256" key="1">
    <source>
        <dbReference type="ARBA" id="ARBA00004609"/>
    </source>
</evidence>
<protein>
    <recommendedName>
        <fullName evidence="12">UPAR/Ly6 domain-containing protein</fullName>
    </recommendedName>
</protein>
<dbReference type="AlphaFoldDB" id="A0AA40LDZ9"/>
<evidence type="ECO:0000256" key="9">
    <source>
        <dbReference type="ARBA" id="ARBA00029446"/>
    </source>
</evidence>
<comment type="subcellular location">
    <subcellularLocation>
        <location evidence="1">Cell membrane</location>
        <topology evidence="1">Lipid-anchor</topology>
        <topology evidence="1">GPI-anchor</topology>
    </subcellularLocation>
</comment>
<evidence type="ECO:0000256" key="11">
    <source>
        <dbReference type="SAM" id="SignalP"/>
    </source>
</evidence>
<keyword evidence="5" id="KW-0472">Membrane</keyword>
<keyword evidence="3" id="KW-0336">GPI-anchor</keyword>
<evidence type="ECO:0000256" key="7">
    <source>
        <dbReference type="ARBA" id="ARBA00023180"/>
    </source>
</evidence>
<dbReference type="GO" id="GO:0035036">
    <property type="term" value="P:sperm-egg recognition"/>
    <property type="evidence" value="ECO:0007669"/>
    <property type="project" value="TreeGrafter"/>
</dbReference>
<comment type="caution">
    <text evidence="13">The sequence shown here is derived from an EMBL/GenBank/DDBJ whole genome shotgun (WGS) entry which is preliminary data.</text>
</comment>
<evidence type="ECO:0000313" key="14">
    <source>
        <dbReference type="Proteomes" id="UP001177744"/>
    </source>
</evidence>
<evidence type="ECO:0000256" key="8">
    <source>
        <dbReference type="ARBA" id="ARBA00023288"/>
    </source>
</evidence>
<dbReference type="Proteomes" id="UP001177744">
    <property type="component" value="Unassembled WGS sequence"/>
</dbReference>
<feature type="domain" description="UPAR/Ly6" evidence="12">
    <location>
        <begin position="49"/>
        <end position="125"/>
    </location>
</feature>
<name>A0AA40LDZ9_CNENI</name>